<comment type="similarity">
    <text evidence="2">Belongs to the glycosyl hydrolase 3 family.</text>
</comment>
<keyword evidence="5" id="KW-0326">Glycosidase</keyword>
<dbReference type="GO" id="GO:0009254">
    <property type="term" value="P:peptidoglycan turnover"/>
    <property type="evidence" value="ECO:0007669"/>
    <property type="project" value="TreeGrafter"/>
</dbReference>
<reference evidence="7" key="1">
    <citation type="journal article" date="2014" name="Front. Microbiol.">
        <title>High frequency of phylogenetically diverse reductive dehalogenase-homologous genes in deep subseafloor sedimentary metagenomes.</title>
        <authorList>
            <person name="Kawai M."/>
            <person name="Futagami T."/>
            <person name="Toyoda A."/>
            <person name="Takaki Y."/>
            <person name="Nishi S."/>
            <person name="Hori S."/>
            <person name="Arai W."/>
            <person name="Tsubouchi T."/>
            <person name="Morono Y."/>
            <person name="Uchiyama I."/>
            <person name="Ito T."/>
            <person name="Fujiyama A."/>
            <person name="Inagaki F."/>
            <person name="Takami H."/>
        </authorList>
    </citation>
    <scope>NUCLEOTIDE SEQUENCE</scope>
    <source>
        <strain evidence="7">Expedition CK06-06</strain>
    </source>
</reference>
<keyword evidence="4" id="KW-0378">Hydrolase</keyword>
<name>X1MZT0_9ZZZZ</name>
<dbReference type="GO" id="GO:0004563">
    <property type="term" value="F:beta-N-acetylhexosaminidase activity"/>
    <property type="evidence" value="ECO:0007669"/>
    <property type="project" value="UniProtKB-EC"/>
</dbReference>
<dbReference type="Pfam" id="PF00933">
    <property type="entry name" value="Glyco_hydro_3"/>
    <property type="match status" value="1"/>
</dbReference>
<sequence>MKLPKGSSLILLLFLLILAVNCARVIYKPEMAFGPSEARWVEKTMAGMTLEEKIGQMVSLRYNGKFVNLDSDYIESLKSLIVKQKIGGLVLFGGEVYETAHLTNAIQELAKIPLLIASDFERGVGNQISGATLFPPLMAVGATWSEEQAYLMGKVTALEGRALGIHMTYSPVVDVNINPENPIINVRSLW</sequence>
<dbReference type="EMBL" id="BARV01028723">
    <property type="protein sequence ID" value="GAI36813.1"/>
    <property type="molecule type" value="Genomic_DNA"/>
</dbReference>
<proteinExistence type="inferred from homology"/>
<evidence type="ECO:0000256" key="2">
    <source>
        <dbReference type="ARBA" id="ARBA00005336"/>
    </source>
</evidence>
<accession>X1MZT0</accession>
<comment type="catalytic activity">
    <reaction evidence="1">
        <text>Hydrolysis of terminal non-reducing N-acetyl-D-hexosamine residues in N-acetyl-beta-D-hexosaminides.</text>
        <dbReference type="EC" id="3.2.1.52"/>
    </reaction>
</comment>
<evidence type="ECO:0000256" key="4">
    <source>
        <dbReference type="ARBA" id="ARBA00022801"/>
    </source>
</evidence>
<gene>
    <name evidence="7" type="ORF">S06H3_45921</name>
</gene>
<dbReference type="SUPFAM" id="SSF51445">
    <property type="entry name" value="(Trans)glycosidases"/>
    <property type="match status" value="1"/>
</dbReference>
<dbReference type="InterPro" id="IPR017853">
    <property type="entry name" value="GH"/>
</dbReference>
<dbReference type="GO" id="GO:0005975">
    <property type="term" value="P:carbohydrate metabolic process"/>
    <property type="evidence" value="ECO:0007669"/>
    <property type="project" value="InterPro"/>
</dbReference>
<dbReference type="AlphaFoldDB" id="X1MZT0"/>
<evidence type="ECO:0000256" key="1">
    <source>
        <dbReference type="ARBA" id="ARBA00001231"/>
    </source>
</evidence>
<dbReference type="InterPro" id="IPR001764">
    <property type="entry name" value="Glyco_hydro_3_N"/>
</dbReference>
<evidence type="ECO:0000313" key="7">
    <source>
        <dbReference type="EMBL" id="GAI36813.1"/>
    </source>
</evidence>
<dbReference type="PANTHER" id="PTHR30480:SF13">
    <property type="entry name" value="BETA-HEXOSAMINIDASE"/>
    <property type="match status" value="1"/>
</dbReference>
<evidence type="ECO:0000259" key="6">
    <source>
        <dbReference type="Pfam" id="PF00933"/>
    </source>
</evidence>
<dbReference type="InterPro" id="IPR036962">
    <property type="entry name" value="Glyco_hydro_3_N_sf"/>
</dbReference>
<evidence type="ECO:0000256" key="5">
    <source>
        <dbReference type="ARBA" id="ARBA00023295"/>
    </source>
</evidence>
<dbReference type="Gene3D" id="3.20.20.300">
    <property type="entry name" value="Glycoside hydrolase, family 3, N-terminal domain"/>
    <property type="match status" value="1"/>
</dbReference>
<organism evidence="7">
    <name type="scientific">marine sediment metagenome</name>
    <dbReference type="NCBI Taxonomy" id="412755"/>
    <lineage>
        <taxon>unclassified sequences</taxon>
        <taxon>metagenomes</taxon>
        <taxon>ecological metagenomes</taxon>
    </lineage>
</organism>
<comment type="caution">
    <text evidence="7">The sequence shown here is derived from an EMBL/GenBank/DDBJ whole genome shotgun (WGS) entry which is preliminary data.</text>
</comment>
<dbReference type="InterPro" id="IPR050226">
    <property type="entry name" value="NagZ_Beta-hexosaminidase"/>
</dbReference>
<dbReference type="PANTHER" id="PTHR30480">
    <property type="entry name" value="BETA-HEXOSAMINIDASE-RELATED"/>
    <property type="match status" value="1"/>
</dbReference>
<protein>
    <recommendedName>
        <fullName evidence="3">beta-N-acetylhexosaminidase</fullName>
        <ecNumber evidence="3">3.2.1.52</ecNumber>
    </recommendedName>
</protein>
<feature type="domain" description="Glycoside hydrolase family 3 N-terminal" evidence="6">
    <location>
        <begin position="49"/>
        <end position="188"/>
    </location>
</feature>
<dbReference type="EC" id="3.2.1.52" evidence="3"/>
<evidence type="ECO:0000256" key="3">
    <source>
        <dbReference type="ARBA" id="ARBA00012663"/>
    </source>
</evidence>